<evidence type="ECO:0000259" key="2">
    <source>
        <dbReference type="Pfam" id="PF13439"/>
    </source>
</evidence>
<name>A0A2V5KFX0_9BACL</name>
<comment type="caution">
    <text evidence="3">The sequence shown here is derived from an EMBL/GenBank/DDBJ whole genome shotgun (WGS) entry which is preliminary data.</text>
</comment>
<accession>A0A2V5KFX0</accession>
<dbReference type="PANTHER" id="PTHR45947:SF3">
    <property type="entry name" value="SULFOQUINOVOSYL TRANSFERASE SQD2"/>
    <property type="match status" value="1"/>
</dbReference>
<proteinExistence type="predicted"/>
<feature type="domain" description="Glycosyl transferase family 1" evidence="1">
    <location>
        <begin position="194"/>
        <end position="355"/>
    </location>
</feature>
<protein>
    <submittedName>
        <fullName evidence="3">Glycosyltransferase family 1 protein</fullName>
    </submittedName>
</protein>
<dbReference type="Gene3D" id="3.40.50.2000">
    <property type="entry name" value="Glycogen Phosphorylase B"/>
    <property type="match status" value="2"/>
</dbReference>
<keyword evidence="4" id="KW-1185">Reference proteome</keyword>
<evidence type="ECO:0000259" key="1">
    <source>
        <dbReference type="Pfam" id="PF00534"/>
    </source>
</evidence>
<dbReference type="CDD" id="cd03814">
    <property type="entry name" value="GT4-like"/>
    <property type="match status" value="1"/>
</dbReference>
<dbReference type="PANTHER" id="PTHR45947">
    <property type="entry name" value="SULFOQUINOVOSYL TRANSFERASE SQD2"/>
    <property type="match status" value="1"/>
</dbReference>
<organism evidence="3 4">
    <name type="scientific">Paenibacillus flagellatus</name>
    <dbReference type="NCBI Taxonomy" id="2211139"/>
    <lineage>
        <taxon>Bacteria</taxon>
        <taxon>Bacillati</taxon>
        <taxon>Bacillota</taxon>
        <taxon>Bacilli</taxon>
        <taxon>Bacillales</taxon>
        <taxon>Paenibacillaceae</taxon>
        <taxon>Paenibacillus</taxon>
    </lineage>
</organism>
<gene>
    <name evidence="3" type="ORF">DLM86_18650</name>
</gene>
<dbReference type="OrthoDB" id="9802525at2"/>
<sequence length="391" mass="43367">MRVAIFTDTFLPDVNGVAGTLGRWVGYLESKKVQVQVYAPGHPEGAFDRYGTTMVHRFAGIPFVLYPECKLAIPNPFHIRKSLRQFRPTLVHVATPFNLGLYGHRYARKRGVPLVASYHTHFDRYLSHYKLQWLEPALWRYMIWFHRDCRTVYAPSPSTADHLRAKGIGPVELWPRGVDTGRFHPEADRGEVLRRYGVAEDRFVYLYVGRIAAEKSVDVLLDAFRALPEDVAERSRLVVVGDGPMLAKLRESHAGSGRIVFTGFVQGQPLAELYAAANAFLFPSDTETFGNVVLEAMAAGTAVVGAAAGGVGDIVAHEMNGLLCPPGDAKAFAAAATRLYRDRELLARLSEGGRRHARMQSWDAIFARLLRSFEAVAAGTEGKKVESVRTV</sequence>
<reference evidence="3 4" key="1">
    <citation type="submission" date="2018-05" db="EMBL/GenBank/DDBJ databases">
        <title>Paenibacillus flagellatus sp. nov., isolated from selenium mineral soil.</title>
        <authorList>
            <person name="Dai X."/>
        </authorList>
    </citation>
    <scope>NUCLEOTIDE SEQUENCE [LARGE SCALE GENOMIC DNA]</scope>
    <source>
        <strain evidence="3 4">DXL2</strain>
    </source>
</reference>
<dbReference type="InterPro" id="IPR050194">
    <property type="entry name" value="Glycosyltransferase_grp1"/>
</dbReference>
<dbReference type="Proteomes" id="UP000247476">
    <property type="component" value="Unassembled WGS sequence"/>
</dbReference>
<keyword evidence="3" id="KW-0808">Transferase</keyword>
<dbReference type="RefSeq" id="WP_110841568.1">
    <property type="nucleotide sequence ID" value="NZ_QJVJ01000008.1"/>
</dbReference>
<dbReference type="AlphaFoldDB" id="A0A2V5KFX0"/>
<dbReference type="Pfam" id="PF00534">
    <property type="entry name" value="Glycos_transf_1"/>
    <property type="match status" value="1"/>
</dbReference>
<evidence type="ECO:0000313" key="4">
    <source>
        <dbReference type="Proteomes" id="UP000247476"/>
    </source>
</evidence>
<feature type="domain" description="Glycosyltransferase subfamily 4-like N-terminal" evidence="2">
    <location>
        <begin position="14"/>
        <end position="182"/>
    </location>
</feature>
<evidence type="ECO:0000313" key="3">
    <source>
        <dbReference type="EMBL" id="PYI53020.1"/>
    </source>
</evidence>
<dbReference type="InterPro" id="IPR028098">
    <property type="entry name" value="Glyco_trans_4-like_N"/>
</dbReference>
<dbReference type="SUPFAM" id="SSF53756">
    <property type="entry name" value="UDP-Glycosyltransferase/glycogen phosphorylase"/>
    <property type="match status" value="1"/>
</dbReference>
<dbReference type="Pfam" id="PF13439">
    <property type="entry name" value="Glyco_transf_4"/>
    <property type="match status" value="1"/>
</dbReference>
<dbReference type="GO" id="GO:0016758">
    <property type="term" value="F:hexosyltransferase activity"/>
    <property type="evidence" value="ECO:0007669"/>
    <property type="project" value="TreeGrafter"/>
</dbReference>
<dbReference type="InterPro" id="IPR001296">
    <property type="entry name" value="Glyco_trans_1"/>
</dbReference>
<dbReference type="EMBL" id="QJVJ01000008">
    <property type="protein sequence ID" value="PYI53020.1"/>
    <property type="molecule type" value="Genomic_DNA"/>
</dbReference>